<evidence type="ECO:0000256" key="1">
    <source>
        <dbReference type="SAM" id="MobiDB-lite"/>
    </source>
</evidence>
<dbReference type="NCBIfam" id="TIGR02098">
    <property type="entry name" value="MJ0042_CXXC"/>
    <property type="match status" value="1"/>
</dbReference>
<feature type="compositionally biased region" description="Low complexity" evidence="1">
    <location>
        <begin position="195"/>
        <end position="211"/>
    </location>
</feature>
<feature type="domain" description="Zinc finger/thioredoxin putative" evidence="3">
    <location>
        <begin position="3"/>
        <end position="38"/>
    </location>
</feature>
<evidence type="ECO:0000256" key="2">
    <source>
        <dbReference type="SAM" id="Phobius"/>
    </source>
</evidence>
<evidence type="ECO:0000259" key="3">
    <source>
        <dbReference type="Pfam" id="PF13719"/>
    </source>
</evidence>
<dbReference type="Pfam" id="PF13719">
    <property type="entry name" value="Zn_ribbon_5"/>
    <property type="match status" value="1"/>
</dbReference>
<dbReference type="AlphaFoldDB" id="A0A318KJR5"/>
<gene>
    <name evidence="4" type="ORF">DFR34_11263</name>
</gene>
<evidence type="ECO:0000313" key="4">
    <source>
        <dbReference type="EMBL" id="PXX78344.1"/>
    </source>
</evidence>
<comment type="caution">
    <text evidence="4">The sequence shown here is derived from an EMBL/GenBank/DDBJ whole genome shotgun (WGS) entry which is preliminary data.</text>
</comment>
<proteinExistence type="predicted"/>
<organism evidence="4 5">
    <name type="scientific">Rivihabitans pingtungensis</name>
    <dbReference type="NCBI Taxonomy" id="1054498"/>
    <lineage>
        <taxon>Bacteria</taxon>
        <taxon>Pseudomonadati</taxon>
        <taxon>Pseudomonadota</taxon>
        <taxon>Betaproteobacteria</taxon>
        <taxon>Neisseriales</taxon>
        <taxon>Aquaspirillaceae</taxon>
        <taxon>Rivihabitans</taxon>
    </lineage>
</organism>
<keyword evidence="2" id="KW-0812">Transmembrane</keyword>
<dbReference type="OrthoDB" id="5294582at2"/>
<dbReference type="RefSeq" id="WP_110391044.1">
    <property type="nucleotide sequence ID" value="NZ_QJKI01000012.1"/>
</dbReference>
<feature type="compositionally biased region" description="Polar residues" evidence="1">
    <location>
        <begin position="84"/>
        <end position="93"/>
    </location>
</feature>
<feature type="region of interest" description="Disordered" evidence="1">
    <location>
        <begin position="129"/>
        <end position="231"/>
    </location>
</feature>
<sequence>MYITQCPNCQTRFKVQPGQLDVCDGQVRCGRCATVFDARASLEPVNEPAPAKPAAAAPSAPAALADDNLPAEAGHLVRALANAPQNGQWSAPSPQDEATAIPLPADGDLDRISKNIDLELPDFAADAGSAGKAVRQEPVLRPDPLPKPVATAAAKPASPPPAARPAAKQPEVIPDDEGEDDTFLKKLEAARHQQTAPADKPAPAKADTPPAGGKRIEPSFKAEVLPDDEDDGVVYKGNPLAADPTVEPAPFIAHSAELLKGGAPATEDKKGFALPKVTLPKLPAFSLPALPEFSFSAGGKLVWLWTAAAVVAAIVLLVQVVYVYRTPIAAELPGSRGVLESMCKGLGCDVPLPRRSEQLRTEYSELAAVPDQPNLIRVSATVRNQAAYPQAYPHLELTLKDGEDRVLSRKVFAPKDYLSKNDFALGQFNGNSEIKVNMQLDIGLLRASGYSLMWFYP</sequence>
<reference evidence="4 5" key="1">
    <citation type="submission" date="2018-05" db="EMBL/GenBank/DDBJ databases">
        <title>Genomic Encyclopedia of Type Strains, Phase IV (KMG-IV): sequencing the most valuable type-strain genomes for metagenomic binning, comparative biology and taxonomic classification.</title>
        <authorList>
            <person name="Goeker M."/>
        </authorList>
    </citation>
    <scope>NUCLEOTIDE SEQUENCE [LARGE SCALE GENOMIC DNA]</scope>
    <source>
        <strain evidence="4 5">DSM 29661</strain>
    </source>
</reference>
<name>A0A318KJR5_9NEIS</name>
<feature type="transmembrane region" description="Helical" evidence="2">
    <location>
        <begin position="302"/>
        <end position="324"/>
    </location>
</feature>
<dbReference type="InterPro" id="IPR021834">
    <property type="entry name" value="DUF3426"/>
</dbReference>
<keyword evidence="2" id="KW-0472">Membrane</keyword>
<dbReference type="Pfam" id="PF11906">
    <property type="entry name" value="DUF3426"/>
    <property type="match status" value="1"/>
</dbReference>
<dbReference type="EMBL" id="QJKI01000012">
    <property type="protein sequence ID" value="PXX78344.1"/>
    <property type="molecule type" value="Genomic_DNA"/>
</dbReference>
<evidence type="ECO:0000313" key="5">
    <source>
        <dbReference type="Proteomes" id="UP000247555"/>
    </source>
</evidence>
<protein>
    <submittedName>
        <fullName evidence="4">Putative Zn finger-like uncharacterized protein</fullName>
    </submittedName>
</protein>
<accession>A0A318KJR5</accession>
<feature type="region of interest" description="Disordered" evidence="1">
    <location>
        <begin position="84"/>
        <end position="106"/>
    </location>
</feature>
<dbReference type="Proteomes" id="UP000247555">
    <property type="component" value="Unassembled WGS sequence"/>
</dbReference>
<keyword evidence="5" id="KW-1185">Reference proteome</keyword>
<dbReference type="InterPro" id="IPR011723">
    <property type="entry name" value="Znf/thioredoxin_put"/>
</dbReference>
<keyword evidence="2" id="KW-1133">Transmembrane helix</keyword>
<feature type="compositionally biased region" description="Basic and acidic residues" evidence="1">
    <location>
        <begin position="182"/>
        <end position="191"/>
    </location>
</feature>